<dbReference type="Proteomes" id="UP000315589">
    <property type="component" value="Unassembled WGS sequence"/>
</dbReference>
<evidence type="ECO:0000256" key="5">
    <source>
        <dbReference type="SAM" id="Phobius"/>
    </source>
</evidence>
<feature type="transmembrane region" description="Helical" evidence="5">
    <location>
        <begin position="368"/>
        <end position="386"/>
    </location>
</feature>
<name>A0A554LJI1_9BACT</name>
<comment type="caution">
    <text evidence="7">The sequence shown here is derived from an EMBL/GenBank/DDBJ whole genome shotgun (WGS) entry which is preliminary data.</text>
</comment>
<dbReference type="InterPro" id="IPR007016">
    <property type="entry name" value="O-antigen_ligase-rel_domated"/>
</dbReference>
<dbReference type="GO" id="GO:0016020">
    <property type="term" value="C:membrane"/>
    <property type="evidence" value="ECO:0007669"/>
    <property type="project" value="UniProtKB-SubCell"/>
</dbReference>
<proteinExistence type="predicted"/>
<feature type="transmembrane region" description="Helical" evidence="5">
    <location>
        <begin position="6"/>
        <end position="22"/>
    </location>
</feature>
<feature type="transmembrane region" description="Helical" evidence="5">
    <location>
        <begin position="213"/>
        <end position="232"/>
    </location>
</feature>
<reference evidence="7 8" key="1">
    <citation type="submission" date="2017-07" db="EMBL/GenBank/DDBJ databases">
        <title>Mechanisms for carbon and nitrogen cycling indicate functional differentiation within the Candidate Phyla Radiation.</title>
        <authorList>
            <person name="Danczak R.E."/>
            <person name="Johnston M.D."/>
            <person name="Kenah C."/>
            <person name="Slattery M."/>
            <person name="Wrighton K.C."/>
            <person name="Wilkins M.J."/>
        </authorList>
    </citation>
    <scope>NUCLEOTIDE SEQUENCE [LARGE SCALE GENOMIC DNA]</scope>
    <source>
        <strain evidence="7">Licking1014_85</strain>
    </source>
</reference>
<feature type="transmembrane region" description="Helical" evidence="5">
    <location>
        <begin position="171"/>
        <end position="201"/>
    </location>
</feature>
<accession>A0A554LJI1</accession>
<feature type="non-terminal residue" evidence="7">
    <location>
        <position position="1"/>
    </location>
</feature>
<feature type="transmembrane region" description="Helical" evidence="5">
    <location>
        <begin position="86"/>
        <end position="106"/>
    </location>
</feature>
<evidence type="ECO:0000256" key="2">
    <source>
        <dbReference type="ARBA" id="ARBA00022692"/>
    </source>
</evidence>
<dbReference type="Pfam" id="PF04932">
    <property type="entry name" value="Wzy_C"/>
    <property type="match status" value="1"/>
</dbReference>
<feature type="domain" description="O-antigen ligase-related" evidence="6">
    <location>
        <begin position="170"/>
        <end position="319"/>
    </location>
</feature>
<feature type="transmembrane region" description="Helical" evidence="5">
    <location>
        <begin position="307"/>
        <end position="332"/>
    </location>
</feature>
<feature type="transmembrane region" description="Helical" evidence="5">
    <location>
        <begin position="344"/>
        <end position="362"/>
    </location>
</feature>
<keyword evidence="2 5" id="KW-0812">Transmembrane</keyword>
<sequence>TLKINHLIGAFLIIYYFLSLVNKKTKLKFFASSMLILAFIFSIVLSMLNSQVIGSSAIVLLQIIFCALLFQIIASEIDSERKLDKVIKILKTSAWIVIIFALWQFVADMISVPLKFTGLMEGYSKLTFGFPRVQAFSREPLFLGNYLFLPLAIFIAEIFSTKRDAKSFVGFAMTILIIILTISRGAIIGLGVFFILLAIFYPRKIFKPKNLSILVTLLLCAGIGLIGTLKFIGPEKANKFIAHIQIKDFTYSESVQGRLSAYKQAIDAWKTSPIIGIGLMNFGPYSADYNLDSPWSKNVVNNQYLEILAEEGLVGIFIFTFLIIFVLINTFYAVRKNPNGKYNGLLILLTLSFVGVLAQYNFLSTLPIIYFWVYLALIVAMQQLTLKSEIRISKPARQDQGMAGGSETKSND</sequence>
<dbReference type="AlphaFoldDB" id="A0A554LJI1"/>
<evidence type="ECO:0000313" key="7">
    <source>
        <dbReference type="EMBL" id="TSC93022.1"/>
    </source>
</evidence>
<keyword evidence="3 5" id="KW-1133">Transmembrane helix</keyword>
<dbReference type="PANTHER" id="PTHR37422">
    <property type="entry name" value="TEICHURONIC ACID BIOSYNTHESIS PROTEIN TUAE"/>
    <property type="match status" value="1"/>
</dbReference>
<dbReference type="PANTHER" id="PTHR37422:SF17">
    <property type="entry name" value="O-ANTIGEN LIGASE"/>
    <property type="match status" value="1"/>
</dbReference>
<evidence type="ECO:0000259" key="6">
    <source>
        <dbReference type="Pfam" id="PF04932"/>
    </source>
</evidence>
<feature type="transmembrane region" description="Helical" evidence="5">
    <location>
        <begin position="54"/>
        <end position="74"/>
    </location>
</feature>
<evidence type="ECO:0000256" key="4">
    <source>
        <dbReference type="ARBA" id="ARBA00023136"/>
    </source>
</evidence>
<evidence type="ECO:0000313" key="8">
    <source>
        <dbReference type="Proteomes" id="UP000315589"/>
    </source>
</evidence>
<comment type="subcellular location">
    <subcellularLocation>
        <location evidence="1">Membrane</location>
        <topology evidence="1">Multi-pass membrane protein</topology>
    </subcellularLocation>
</comment>
<gene>
    <name evidence="7" type="ORF">CEN91_318</name>
</gene>
<feature type="transmembrane region" description="Helical" evidence="5">
    <location>
        <begin position="141"/>
        <end position="159"/>
    </location>
</feature>
<feature type="transmembrane region" description="Helical" evidence="5">
    <location>
        <begin position="29"/>
        <end position="48"/>
    </location>
</feature>
<dbReference type="InterPro" id="IPR051533">
    <property type="entry name" value="WaaL-like"/>
</dbReference>
<dbReference type="EMBL" id="VMGI01000038">
    <property type="protein sequence ID" value="TSC93022.1"/>
    <property type="molecule type" value="Genomic_DNA"/>
</dbReference>
<evidence type="ECO:0000256" key="1">
    <source>
        <dbReference type="ARBA" id="ARBA00004141"/>
    </source>
</evidence>
<organism evidence="7 8">
    <name type="scientific">Candidatus Berkelbacteria bacterium Licking1014_85</name>
    <dbReference type="NCBI Taxonomy" id="2017148"/>
    <lineage>
        <taxon>Bacteria</taxon>
        <taxon>Candidatus Berkelbacteria</taxon>
    </lineage>
</organism>
<protein>
    <submittedName>
        <fullName evidence="7">O-antigen polymerase</fullName>
    </submittedName>
</protein>
<evidence type="ECO:0000256" key="3">
    <source>
        <dbReference type="ARBA" id="ARBA00022989"/>
    </source>
</evidence>
<keyword evidence="4 5" id="KW-0472">Membrane</keyword>